<evidence type="ECO:0000313" key="3">
    <source>
        <dbReference type="Proteomes" id="UP000006591"/>
    </source>
</evidence>
<sequence>MPPPPPLPRGGPFVVAPRPPRSGVSKLVMFRPFVGEVLVGKISGYDEKGLHVSLDFFNDICIPGHLMQYGMARALDGRWMLKTEDGDELYLDLDDEGSIKGDGLGLLAWWSADEEEGEAEAEE</sequence>
<dbReference type="Gene3D" id="2.40.50.140">
    <property type="entry name" value="Nucleic acid-binding proteins"/>
    <property type="match status" value="1"/>
</dbReference>
<protein>
    <recommendedName>
        <fullName evidence="1">RNA polymerase III subunit Rpc25 domain-containing protein</fullName>
    </recommendedName>
</protein>
<dbReference type="InterPro" id="IPR012340">
    <property type="entry name" value="NA-bd_OB-fold"/>
</dbReference>
<dbReference type="Proteomes" id="UP000006591">
    <property type="component" value="Chromosome 3"/>
</dbReference>
<dbReference type="InterPro" id="IPR013238">
    <property type="entry name" value="RNA_pol_III_Rbc25"/>
</dbReference>
<accession>A0A0E0GQG6</accession>
<dbReference type="STRING" id="4536.A0A0E0GQG6"/>
<organism evidence="2">
    <name type="scientific">Oryza nivara</name>
    <name type="common">Indian wild rice</name>
    <name type="synonym">Oryza sativa f. spontanea</name>
    <dbReference type="NCBI Taxonomy" id="4536"/>
    <lineage>
        <taxon>Eukaryota</taxon>
        <taxon>Viridiplantae</taxon>
        <taxon>Streptophyta</taxon>
        <taxon>Embryophyta</taxon>
        <taxon>Tracheophyta</taxon>
        <taxon>Spermatophyta</taxon>
        <taxon>Magnoliopsida</taxon>
        <taxon>Liliopsida</taxon>
        <taxon>Poales</taxon>
        <taxon>Poaceae</taxon>
        <taxon>BOP clade</taxon>
        <taxon>Oryzoideae</taxon>
        <taxon>Oryzeae</taxon>
        <taxon>Oryzinae</taxon>
        <taxon>Oryza</taxon>
    </lineage>
</organism>
<feature type="domain" description="RNA polymerase III subunit Rpc25" evidence="1">
    <location>
        <begin position="36"/>
        <end position="96"/>
    </location>
</feature>
<name>A0A0E0GQG6_ORYNI</name>
<dbReference type="Pfam" id="PF08292">
    <property type="entry name" value="RNA_pol_Rbc25"/>
    <property type="match status" value="1"/>
</dbReference>
<keyword evidence="3" id="KW-1185">Reference proteome</keyword>
<proteinExistence type="predicted"/>
<dbReference type="AlphaFoldDB" id="A0A0E0GQG6"/>
<dbReference type="HOGENOM" id="CLU_2018931_0_0_1"/>
<dbReference type="eggNOG" id="KOG3297">
    <property type="taxonomic scope" value="Eukaryota"/>
</dbReference>
<dbReference type="SUPFAM" id="SSF50249">
    <property type="entry name" value="Nucleic acid-binding proteins"/>
    <property type="match status" value="1"/>
</dbReference>
<dbReference type="Gramene" id="ONIVA03G26950.1">
    <property type="protein sequence ID" value="ONIVA03G26950.1"/>
    <property type="gene ID" value="ONIVA03G26950"/>
</dbReference>
<reference evidence="2" key="2">
    <citation type="submission" date="2018-04" db="EMBL/GenBank/DDBJ databases">
        <title>OnivRS2 (Oryza nivara Reference Sequence Version 2).</title>
        <authorList>
            <person name="Zhang J."/>
            <person name="Kudrna D."/>
            <person name="Lee S."/>
            <person name="Talag J."/>
            <person name="Rajasekar S."/>
            <person name="Welchert J."/>
            <person name="Hsing Y.-I."/>
            <person name="Wing R.A."/>
        </authorList>
    </citation>
    <scope>NUCLEOTIDE SEQUENCE [LARGE SCALE GENOMIC DNA]</scope>
    <source>
        <strain evidence="2">SL10</strain>
    </source>
</reference>
<reference evidence="2" key="1">
    <citation type="submission" date="2015-04" db="UniProtKB">
        <authorList>
            <consortium name="EnsemblPlants"/>
        </authorList>
    </citation>
    <scope>IDENTIFICATION</scope>
    <source>
        <strain evidence="2">SL10</strain>
    </source>
</reference>
<evidence type="ECO:0000313" key="2">
    <source>
        <dbReference type="EnsemblPlants" id="ONIVA03G26950.1"/>
    </source>
</evidence>
<dbReference type="EnsemblPlants" id="ONIVA03G26950.1">
    <property type="protein sequence ID" value="ONIVA03G26950.1"/>
    <property type="gene ID" value="ONIVA03G26950"/>
</dbReference>
<evidence type="ECO:0000259" key="1">
    <source>
        <dbReference type="Pfam" id="PF08292"/>
    </source>
</evidence>